<keyword evidence="6" id="KW-0997">Cell inner membrane</keyword>
<dbReference type="PANTHER" id="PTHR42755">
    <property type="entry name" value="3-DEOXY-MANNO-OCTULOSONATE CYTIDYLYLTRANSFERASE"/>
    <property type="match status" value="1"/>
</dbReference>
<reference evidence="16 17" key="1">
    <citation type="submission" date="2018-07" db="EMBL/GenBank/DDBJ databases">
        <title>Halioglobus sp. genome submission.</title>
        <authorList>
            <person name="Ye M.-Q."/>
            <person name="Du Z.-J."/>
        </authorList>
    </citation>
    <scope>NUCLEOTIDE SEQUENCE [LARGE SCALE GENOMIC DNA]</scope>
    <source>
        <strain evidence="16 17">U0301</strain>
    </source>
</reference>
<dbReference type="NCBIfam" id="NF004388">
    <property type="entry name" value="PRK05749.1-4"/>
    <property type="match status" value="1"/>
</dbReference>
<dbReference type="OrthoDB" id="9789797at2"/>
<evidence type="ECO:0000256" key="8">
    <source>
        <dbReference type="ARBA" id="ARBA00022968"/>
    </source>
</evidence>
<dbReference type="FunFam" id="3.40.50.11720:FF:000001">
    <property type="entry name" value="3-deoxy-D-manno-octulosonic acid transferase"/>
    <property type="match status" value="1"/>
</dbReference>
<feature type="domain" description="Glycosyl transferase family 1" evidence="14">
    <location>
        <begin position="250"/>
        <end position="398"/>
    </location>
</feature>
<name>A0A3L7DZQ3_9GAMM</name>
<evidence type="ECO:0000256" key="5">
    <source>
        <dbReference type="ARBA" id="ARBA00019077"/>
    </source>
</evidence>
<dbReference type="Gene3D" id="3.40.50.11720">
    <property type="entry name" value="3-Deoxy-D-manno-octulosonic-acid transferase, N-terminal domain"/>
    <property type="match status" value="1"/>
</dbReference>
<evidence type="ECO:0000256" key="11">
    <source>
        <dbReference type="PIRSR" id="PIRSR639901-1"/>
    </source>
</evidence>
<dbReference type="GO" id="GO:0009245">
    <property type="term" value="P:lipid A biosynthetic process"/>
    <property type="evidence" value="ECO:0007669"/>
    <property type="project" value="TreeGrafter"/>
</dbReference>
<feature type="site" description="Transition state stabilizer" evidence="12">
    <location>
        <position position="210"/>
    </location>
</feature>
<dbReference type="InterPro" id="IPR039901">
    <property type="entry name" value="Kdotransferase"/>
</dbReference>
<evidence type="ECO:0000256" key="12">
    <source>
        <dbReference type="PIRSR" id="PIRSR639901-2"/>
    </source>
</evidence>
<comment type="subcellular location">
    <subcellularLocation>
        <location evidence="1">Cell inner membrane</location>
        <topology evidence="1">Single-pass membrane protein</topology>
        <orientation evidence="1">Cytoplasmic side</orientation>
    </subcellularLocation>
    <subcellularLocation>
        <location evidence="13">Cell membrane</location>
    </subcellularLocation>
</comment>
<evidence type="ECO:0000256" key="13">
    <source>
        <dbReference type="RuleBase" id="RU365103"/>
    </source>
</evidence>
<evidence type="ECO:0000256" key="1">
    <source>
        <dbReference type="ARBA" id="ARBA00004388"/>
    </source>
</evidence>
<evidence type="ECO:0000256" key="2">
    <source>
        <dbReference type="ARBA" id="ARBA00004713"/>
    </source>
</evidence>
<dbReference type="GO" id="GO:0005886">
    <property type="term" value="C:plasma membrane"/>
    <property type="evidence" value="ECO:0007669"/>
    <property type="project" value="UniProtKB-SubCell"/>
</dbReference>
<evidence type="ECO:0000259" key="15">
    <source>
        <dbReference type="Pfam" id="PF04413"/>
    </source>
</evidence>
<gene>
    <name evidence="16" type="ORF">DWB85_09430</name>
</gene>
<evidence type="ECO:0000256" key="10">
    <source>
        <dbReference type="ARBA" id="ARBA00049183"/>
    </source>
</evidence>
<keyword evidence="8" id="KW-0812">Transmembrane</keyword>
<protein>
    <recommendedName>
        <fullName evidence="5 13">3-deoxy-D-manno-octulosonic acid transferase</fullName>
        <shortName evidence="13">Kdo transferase</shortName>
        <ecNumber evidence="4 13">2.4.99.12</ecNumber>
    </recommendedName>
    <alternativeName>
        <fullName evidence="9 13">Lipid IV(A) 3-deoxy-D-manno-octulosonic acid transferase</fullName>
    </alternativeName>
</protein>
<proteinExistence type="inferred from homology"/>
<dbReference type="FunFam" id="3.40.50.2000:FF:000032">
    <property type="entry name" value="3-deoxy-D-manno-octulosonic acid transferase"/>
    <property type="match status" value="1"/>
</dbReference>
<dbReference type="GO" id="GO:0043842">
    <property type="term" value="F:Kdo transferase activity"/>
    <property type="evidence" value="ECO:0007669"/>
    <property type="project" value="UniProtKB-EC"/>
</dbReference>
<dbReference type="GO" id="GO:0009244">
    <property type="term" value="P:lipopolysaccharide core region biosynthetic process"/>
    <property type="evidence" value="ECO:0007669"/>
    <property type="project" value="UniProtKB-UniRule"/>
</dbReference>
<dbReference type="InterPro" id="IPR001296">
    <property type="entry name" value="Glyco_trans_1"/>
</dbReference>
<dbReference type="InterPro" id="IPR007507">
    <property type="entry name" value="Glycos_transf_N"/>
</dbReference>
<dbReference type="UniPathway" id="UPA00958"/>
<dbReference type="Gene3D" id="3.40.50.2000">
    <property type="entry name" value="Glycogen Phosphorylase B"/>
    <property type="match status" value="1"/>
</dbReference>
<keyword evidence="7 13" id="KW-0808">Transferase</keyword>
<dbReference type="RefSeq" id="WP_117953987.1">
    <property type="nucleotide sequence ID" value="NZ_QRAN01000008.1"/>
</dbReference>
<feature type="site" description="Transition state stabilizer" evidence="12">
    <location>
        <position position="132"/>
    </location>
</feature>
<organism evidence="16 17">
    <name type="scientific">Seongchinamella sediminis</name>
    <dbReference type="NCBI Taxonomy" id="2283635"/>
    <lineage>
        <taxon>Bacteria</taxon>
        <taxon>Pseudomonadati</taxon>
        <taxon>Pseudomonadota</taxon>
        <taxon>Gammaproteobacteria</taxon>
        <taxon>Cellvibrionales</taxon>
        <taxon>Halieaceae</taxon>
        <taxon>Seongchinamella</taxon>
    </lineage>
</organism>
<keyword evidence="8" id="KW-0735">Signal-anchor</keyword>
<comment type="similarity">
    <text evidence="3">Belongs to the glycosyltransferase group 1 family. Glycosyltransferase 30 subfamily.</text>
</comment>
<keyword evidence="6" id="KW-0472">Membrane</keyword>
<evidence type="ECO:0000256" key="3">
    <source>
        <dbReference type="ARBA" id="ARBA00006380"/>
    </source>
</evidence>
<dbReference type="Proteomes" id="UP000265509">
    <property type="component" value="Unassembled WGS sequence"/>
</dbReference>
<dbReference type="AlphaFoldDB" id="A0A3L7DZQ3"/>
<comment type="function">
    <text evidence="13">Involved in lipopolysaccharide (LPS) biosynthesis. Catalyzes the transfer of 3-deoxy-D-manno-octulosonate (Kdo) residue(s) from CMP-Kdo to lipid IV(A), the tetraacyldisaccharide-1,4'-bisphosphate precursor of lipid A.</text>
</comment>
<sequence length="422" mass="46248">MRALYSALFYLLLPLIVLRMLWRSRRAPAYRQRLAERFGFFSCPARVSDGPVIWVHAVSVGETLAAAPLVEDLLREYPDHRLVVTTTTPTGSERVRALFGDRVFHVYSPWDMPGPVKRFLARVRPQLLVIMETELWPNLLHYSRQSGCRILLANARLSARSARGYRRVAGLTRQMLGQLDAVACQSPADGERLVALGLPPQRLQVTGSIKFDIDLDQQLRQQAAELKAALGRPVLLGSSTHDSEEALILNAFEALRRDIPDLLCLLVPRHPERFGPVFQLCKDRGYDTARRSAAELPGPRQPVLLGDTMGELRLLSGVASVCVIGGSFIEHGGQNVLEAAAWGVPVVSGPHMFNFAEITSLLVAAGGMQQVSAAELPAALLALLADEARRHDMGRAAADVVAANRGARGRLLAMIREQLAGT</sequence>
<keyword evidence="17" id="KW-1185">Reference proteome</keyword>
<feature type="domain" description="3-deoxy-D-manno-octulosonic-acid transferase N-terminal" evidence="15">
    <location>
        <begin position="32"/>
        <end position="213"/>
    </location>
</feature>
<keyword evidence="13" id="KW-0448">Lipopolysaccharide biosynthesis</keyword>
<dbReference type="InterPro" id="IPR038107">
    <property type="entry name" value="Glycos_transf_N_sf"/>
</dbReference>
<dbReference type="Pfam" id="PF00534">
    <property type="entry name" value="Glycos_transf_1"/>
    <property type="match status" value="1"/>
</dbReference>
<evidence type="ECO:0000259" key="14">
    <source>
        <dbReference type="Pfam" id="PF00534"/>
    </source>
</evidence>
<comment type="catalytic activity">
    <reaction evidence="10 13">
        <text>lipid IVA (E. coli) + CMP-3-deoxy-beta-D-manno-octulosonate = alpha-Kdo-(2-&gt;6)-lipid IVA (E. coli) + CMP + H(+)</text>
        <dbReference type="Rhea" id="RHEA:28066"/>
        <dbReference type="ChEBI" id="CHEBI:15378"/>
        <dbReference type="ChEBI" id="CHEBI:58603"/>
        <dbReference type="ChEBI" id="CHEBI:60364"/>
        <dbReference type="ChEBI" id="CHEBI:60377"/>
        <dbReference type="ChEBI" id="CHEBI:85987"/>
        <dbReference type="EC" id="2.4.99.12"/>
    </reaction>
</comment>
<evidence type="ECO:0000256" key="9">
    <source>
        <dbReference type="ARBA" id="ARBA00031445"/>
    </source>
</evidence>
<dbReference type="EC" id="2.4.99.12" evidence="4 13"/>
<evidence type="ECO:0000313" key="17">
    <source>
        <dbReference type="Proteomes" id="UP000265509"/>
    </source>
</evidence>
<dbReference type="SUPFAM" id="SSF53756">
    <property type="entry name" value="UDP-Glycosyltransferase/glycogen phosphorylase"/>
    <property type="match status" value="1"/>
</dbReference>
<comment type="pathway">
    <text evidence="2 13">Bacterial outer membrane biogenesis; LPS core biosynthesis.</text>
</comment>
<keyword evidence="13" id="KW-1003">Cell membrane</keyword>
<dbReference type="EMBL" id="QRAN01000008">
    <property type="protein sequence ID" value="RLQ22145.1"/>
    <property type="molecule type" value="Genomic_DNA"/>
</dbReference>
<evidence type="ECO:0000256" key="7">
    <source>
        <dbReference type="ARBA" id="ARBA00022679"/>
    </source>
</evidence>
<dbReference type="Pfam" id="PF04413">
    <property type="entry name" value="Glycos_transf_N"/>
    <property type="match status" value="1"/>
</dbReference>
<evidence type="ECO:0000256" key="4">
    <source>
        <dbReference type="ARBA" id="ARBA00012621"/>
    </source>
</evidence>
<comment type="caution">
    <text evidence="16">The sequence shown here is derived from an EMBL/GenBank/DDBJ whole genome shotgun (WGS) entry which is preliminary data.</text>
</comment>
<feature type="active site" description="Proton acceptor" evidence="11">
    <location>
        <position position="62"/>
    </location>
</feature>
<evidence type="ECO:0000256" key="6">
    <source>
        <dbReference type="ARBA" id="ARBA00022519"/>
    </source>
</evidence>
<accession>A0A3L7DZQ3</accession>
<dbReference type="PANTHER" id="PTHR42755:SF1">
    <property type="entry name" value="3-DEOXY-D-MANNO-OCTULOSONIC ACID TRANSFERASE, MITOCHONDRIAL-RELATED"/>
    <property type="match status" value="1"/>
</dbReference>
<evidence type="ECO:0000313" key="16">
    <source>
        <dbReference type="EMBL" id="RLQ22145.1"/>
    </source>
</evidence>